<comment type="caution">
    <text evidence="2">The sequence shown here is derived from an EMBL/GenBank/DDBJ whole genome shotgun (WGS) entry which is preliminary data.</text>
</comment>
<accession>A0A2I0KN27</accession>
<evidence type="ECO:0000313" key="3">
    <source>
        <dbReference type="Proteomes" id="UP000233551"/>
    </source>
</evidence>
<dbReference type="Proteomes" id="UP000233551">
    <property type="component" value="Unassembled WGS sequence"/>
</dbReference>
<evidence type="ECO:0000313" key="2">
    <source>
        <dbReference type="EMBL" id="PKI69891.1"/>
    </source>
</evidence>
<organism evidence="2 3">
    <name type="scientific">Punica granatum</name>
    <name type="common">Pomegranate</name>
    <dbReference type="NCBI Taxonomy" id="22663"/>
    <lineage>
        <taxon>Eukaryota</taxon>
        <taxon>Viridiplantae</taxon>
        <taxon>Streptophyta</taxon>
        <taxon>Embryophyta</taxon>
        <taxon>Tracheophyta</taxon>
        <taxon>Spermatophyta</taxon>
        <taxon>Magnoliopsida</taxon>
        <taxon>eudicotyledons</taxon>
        <taxon>Gunneridae</taxon>
        <taxon>Pentapetalae</taxon>
        <taxon>rosids</taxon>
        <taxon>malvids</taxon>
        <taxon>Myrtales</taxon>
        <taxon>Lythraceae</taxon>
        <taxon>Punica</taxon>
    </lineage>
</organism>
<feature type="non-terminal residue" evidence="2">
    <location>
        <position position="97"/>
    </location>
</feature>
<keyword evidence="1" id="KW-1133">Transmembrane helix</keyword>
<feature type="transmembrane region" description="Helical" evidence="1">
    <location>
        <begin position="18"/>
        <end position="38"/>
    </location>
</feature>
<name>A0A2I0KN27_PUNGR</name>
<dbReference type="EMBL" id="PGOL01000479">
    <property type="protein sequence ID" value="PKI69891.1"/>
    <property type="molecule type" value="Genomic_DNA"/>
</dbReference>
<dbReference type="AlphaFoldDB" id="A0A2I0KN27"/>
<keyword evidence="1" id="KW-0812">Transmembrane</keyword>
<sequence>MKLRAGTHELPFTKPPKVVLLVTIPFILLTLISICHPFKYWQPNTYLKSITLSSVNNPDPPSSSSSSVSRVIVSGNNADTRTVVDAASAGECDIFSG</sequence>
<gene>
    <name evidence="2" type="ORF">CRG98_009766</name>
</gene>
<reference evidence="2 3" key="1">
    <citation type="submission" date="2017-11" db="EMBL/GenBank/DDBJ databases">
        <title>De-novo sequencing of pomegranate (Punica granatum L.) genome.</title>
        <authorList>
            <person name="Akparov Z."/>
            <person name="Amiraslanov A."/>
            <person name="Hajiyeva S."/>
            <person name="Abbasov M."/>
            <person name="Kaur K."/>
            <person name="Hamwieh A."/>
            <person name="Solovyev V."/>
            <person name="Salamov A."/>
            <person name="Braich B."/>
            <person name="Kosarev P."/>
            <person name="Mahmoud A."/>
            <person name="Hajiyev E."/>
            <person name="Babayeva S."/>
            <person name="Izzatullayeva V."/>
            <person name="Mammadov A."/>
            <person name="Mammadov A."/>
            <person name="Sharifova S."/>
            <person name="Ojaghi J."/>
            <person name="Eynullazada K."/>
            <person name="Bayramov B."/>
            <person name="Abdulazimova A."/>
            <person name="Shahmuradov I."/>
        </authorList>
    </citation>
    <scope>NUCLEOTIDE SEQUENCE [LARGE SCALE GENOMIC DNA]</scope>
    <source>
        <strain evidence="3">cv. AG2017</strain>
        <tissue evidence="2">Leaf</tissue>
    </source>
</reference>
<keyword evidence="3" id="KW-1185">Reference proteome</keyword>
<keyword evidence="1" id="KW-0472">Membrane</keyword>
<proteinExistence type="predicted"/>
<protein>
    <submittedName>
        <fullName evidence="2">Uncharacterized protein</fullName>
    </submittedName>
</protein>
<evidence type="ECO:0000256" key="1">
    <source>
        <dbReference type="SAM" id="Phobius"/>
    </source>
</evidence>